<proteinExistence type="predicted"/>
<dbReference type="Proteomes" id="UP000805193">
    <property type="component" value="Unassembled WGS sequence"/>
</dbReference>
<feature type="non-terminal residue" evidence="1">
    <location>
        <position position="146"/>
    </location>
</feature>
<evidence type="ECO:0000313" key="2">
    <source>
        <dbReference type="Proteomes" id="UP000805193"/>
    </source>
</evidence>
<protein>
    <submittedName>
        <fullName evidence="1">Uncharacterized protein</fullName>
    </submittedName>
</protein>
<reference evidence="1 2" key="1">
    <citation type="journal article" date="2020" name="Cell">
        <title>Large-Scale Comparative Analyses of Tick Genomes Elucidate Their Genetic Diversity and Vector Capacities.</title>
        <authorList>
            <consortium name="Tick Genome and Microbiome Consortium (TIGMIC)"/>
            <person name="Jia N."/>
            <person name="Wang J."/>
            <person name="Shi W."/>
            <person name="Du L."/>
            <person name="Sun Y."/>
            <person name="Zhan W."/>
            <person name="Jiang J.F."/>
            <person name="Wang Q."/>
            <person name="Zhang B."/>
            <person name="Ji P."/>
            <person name="Bell-Sakyi L."/>
            <person name="Cui X.M."/>
            <person name="Yuan T.T."/>
            <person name="Jiang B.G."/>
            <person name="Yang W.F."/>
            <person name="Lam T.T."/>
            <person name="Chang Q.C."/>
            <person name="Ding S.J."/>
            <person name="Wang X.J."/>
            <person name="Zhu J.G."/>
            <person name="Ruan X.D."/>
            <person name="Zhao L."/>
            <person name="Wei J.T."/>
            <person name="Ye R.Z."/>
            <person name="Que T.C."/>
            <person name="Du C.H."/>
            <person name="Zhou Y.H."/>
            <person name="Cheng J.X."/>
            <person name="Dai P.F."/>
            <person name="Guo W.B."/>
            <person name="Han X.H."/>
            <person name="Huang E.J."/>
            <person name="Li L.F."/>
            <person name="Wei W."/>
            <person name="Gao Y.C."/>
            <person name="Liu J.Z."/>
            <person name="Shao H.Z."/>
            <person name="Wang X."/>
            <person name="Wang C.C."/>
            <person name="Yang T.C."/>
            <person name="Huo Q.B."/>
            <person name="Li W."/>
            <person name="Chen H.Y."/>
            <person name="Chen S.E."/>
            <person name="Zhou L.G."/>
            <person name="Ni X.B."/>
            <person name="Tian J.H."/>
            <person name="Sheng Y."/>
            <person name="Liu T."/>
            <person name="Pan Y.S."/>
            <person name="Xia L.Y."/>
            <person name="Li J."/>
            <person name="Zhao F."/>
            <person name="Cao W.C."/>
        </authorList>
    </citation>
    <scope>NUCLEOTIDE SEQUENCE [LARGE SCALE GENOMIC DNA]</scope>
    <source>
        <strain evidence="1">Iper-2018</strain>
    </source>
</reference>
<comment type="caution">
    <text evidence="1">The sequence shown here is derived from an EMBL/GenBank/DDBJ whole genome shotgun (WGS) entry which is preliminary data.</text>
</comment>
<gene>
    <name evidence="1" type="ORF">HPB47_000990</name>
</gene>
<keyword evidence="2" id="KW-1185">Reference proteome</keyword>
<sequence>GNVEDLGNVDGVDMWEALRTGTESTREAVVHNINGRLNYSAIRDGDYKLIERTFKRSLYDQIFETVGGKRPYDDLDTLMNNSTAANALRAFYKTKHLKYRENWRRDAKIDCGNKTSTVDIHRGIYYLFNIKEDPCETDNLAEKPEQ</sequence>
<evidence type="ECO:0000313" key="1">
    <source>
        <dbReference type="EMBL" id="KAG0423222.1"/>
    </source>
</evidence>
<feature type="non-terminal residue" evidence="1">
    <location>
        <position position="1"/>
    </location>
</feature>
<dbReference type="EMBL" id="JABSTQ010010129">
    <property type="protein sequence ID" value="KAG0423222.1"/>
    <property type="molecule type" value="Genomic_DNA"/>
</dbReference>
<accession>A0AC60PQA4</accession>
<organism evidence="1 2">
    <name type="scientific">Ixodes persulcatus</name>
    <name type="common">Taiga tick</name>
    <dbReference type="NCBI Taxonomy" id="34615"/>
    <lineage>
        <taxon>Eukaryota</taxon>
        <taxon>Metazoa</taxon>
        <taxon>Ecdysozoa</taxon>
        <taxon>Arthropoda</taxon>
        <taxon>Chelicerata</taxon>
        <taxon>Arachnida</taxon>
        <taxon>Acari</taxon>
        <taxon>Parasitiformes</taxon>
        <taxon>Ixodida</taxon>
        <taxon>Ixodoidea</taxon>
        <taxon>Ixodidae</taxon>
        <taxon>Ixodinae</taxon>
        <taxon>Ixodes</taxon>
    </lineage>
</organism>
<name>A0AC60PQA4_IXOPE</name>